<gene>
    <name evidence="1" type="ORF">QHF89_01025</name>
</gene>
<keyword evidence="2" id="KW-1185">Reference proteome</keyword>
<accession>A0ABT6NIB4</accession>
<evidence type="ECO:0000313" key="1">
    <source>
        <dbReference type="EMBL" id="MDI1428046.1"/>
    </source>
</evidence>
<evidence type="ECO:0000313" key="2">
    <source>
        <dbReference type="Proteomes" id="UP001160301"/>
    </source>
</evidence>
<dbReference type="Proteomes" id="UP001160301">
    <property type="component" value="Unassembled WGS sequence"/>
</dbReference>
<protein>
    <recommendedName>
        <fullName evidence="3">Lipoprotein</fullName>
    </recommendedName>
</protein>
<proteinExistence type="predicted"/>
<organism evidence="1 2">
    <name type="scientific">Polyangium sorediatum</name>
    <dbReference type="NCBI Taxonomy" id="889274"/>
    <lineage>
        <taxon>Bacteria</taxon>
        <taxon>Pseudomonadati</taxon>
        <taxon>Myxococcota</taxon>
        <taxon>Polyangia</taxon>
        <taxon>Polyangiales</taxon>
        <taxon>Polyangiaceae</taxon>
        <taxon>Polyangium</taxon>
    </lineage>
</organism>
<sequence>MKHRMSWVGLVVLGVLASACRSEPPPPVIEYGEPVGLRMATKRGVPDYEIAVAISKGTDIAPLVPALGAALHAAVELCPEIVQAGQRGEIVSVSFRVEQGAIGKVATKGVEATCVGGALGGKPIAAPDKLAVLAQIRFPSEAPVPTAPTGTP</sequence>
<name>A0ABT6NIB4_9BACT</name>
<evidence type="ECO:0008006" key="3">
    <source>
        <dbReference type="Google" id="ProtNLM"/>
    </source>
</evidence>
<dbReference type="PROSITE" id="PS51257">
    <property type="entry name" value="PROKAR_LIPOPROTEIN"/>
    <property type="match status" value="1"/>
</dbReference>
<comment type="caution">
    <text evidence="1">The sequence shown here is derived from an EMBL/GenBank/DDBJ whole genome shotgun (WGS) entry which is preliminary data.</text>
</comment>
<dbReference type="RefSeq" id="WP_136965219.1">
    <property type="nucleotide sequence ID" value="NZ_JARZHI010000001.1"/>
</dbReference>
<dbReference type="EMBL" id="JARZHI010000001">
    <property type="protein sequence ID" value="MDI1428046.1"/>
    <property type="molecule type" value="Genomic_DNA"/>
</dbReference>
<reference evidence="1 2" key="1">
    <citation type="submission" date="2023-04" db="EMBL/GenBank/DDBJ databases">
        <title>The genome sequence of Polyangium sorediatum DSM14670.</title>
        <authorList>
            <person name="Zhang X."/>
        </authorList>
    </citation>
    <scope>NUCLEOTIDE SEQUENCE [LARGE SCALE GENOMIC DNA]</scope>
    <source>
        <strain evidence="1 2">DSM 14670</strain>
    </source>
</reference>